<protein>
    <submittedName>
        <fullName evidence="2">Esterase/lipase family protein</fullName>
    </submittedName>
</protein>
<accession>A0ABW7UL10</accession>
<dbReference type="SUPFAM" id="SSF53474">
    <property type="entry name" value="alpha/beta-Hydrolases"/>
    <property type="match status" value="1"/>
</dbReference>
<dbReference type="Pfam" id="PF01674">
    <property type="entry name" value="Lipase_2"/>
    <property type="match status" value="1"/>
</dbReference>
<dbReference type="Gene3D" id="3.40.50.1820">
    <property type="entry name" value="alpha/beta hydrolase"/>
    <property type="match status" value="1"/>
</dbReference>
<comment type="caution">
    <text evidence="2">The sequence shown here is derived from an EMBL/GenBank/DDBJ whole genome shotgun (WGS) entry which is preliminary data.</text>
</comment>
<dbReference type="EMBL" id="JBIRWE010000001">
    <property type="protein sequence ID" value="MFI1963355.1"/>
    <property type="molecule type" value="Genomic_DNA"/>
</dbReference>
<dbReference type="PANTHER" id="PTHR32015">
    <property type="entry name" value="FASTING INDUCED LIPASE"/>
    <property type="match status" value="1"/>
</dbReference>
<dbReference type="Proteomes" id="UP001611548">
    <property type="component" value="Unassembled WGS sequence"/>
</dbReference>
<feature type="signal peptide" evidence="1">
    <location>
        <begin position="1"/>
        <end position="20"/>
    </location>
</feature>
<keyword evidence="3" id="KW-1185">Reference proteome</keyword>
<dbReference type="InterPro" id="IPR002918">
    <property type="entry name" value="Lipase_EstA/Esterase_EstB"/>
</dbReference>
<gene>
    <name evidence="2" type="ORF">ACH429_04310</name>
</gene>
<dbReference type="PANTHER" id="PTHR32015:SF1">
    <property type="entry name" value="LIPASE"/>
    <property type="match status" value="1"/>
</dbReference>
<dbReference type="InterPro" id="IPR029058">
    <property type="entry name" value="AB_hydrolase_fold"/>
</dbReference>
<feature type="chain" id="PRO_5047110191" evidence="1">
    <location>
        <begin position="21"/>
        <end position="235"/>
    </location>
</feature>
<sequence length="235" mass="25066">MRSRSVGLVAALLSAVTALALSAVSTAAAVARPAPAAVAHTPVVFVHGYNADPGVWGALREDFEADGYTDAELFSFRYDTSQSVNEKIAGELESYVEDVLAETGAEQVDLVGHSFGSLSIRWYAKFGAGKDTVDHLVSLAGPNHGTNWAWACAFWDQACRDMTPGSYVQKNLAEGDETPGDIAYATFWSDCDEMINPHTSVELDGATNTQTACLAHNDLLSDEAVSQRVRAFISG</sequence>
<reference evidence="2 3" key="1">
    <citation type="submission" date="2024-10" db="EMBL/GenBank/DDBJ databases">
        <title>The Natural Products Discovery Center: Release of the First 8490 Sequenced Strains for Exploring Actinobacteria Biosynthetic Diversity.</title>
        <authorList>
            <person name="Kalkreuter E."/>
            <person name="Kautsar S.A."/>
            <person name="Yang D."/>
            <person name="Bader C.D."/>
            <person name="Teijaro C.N."/>
            <person name="Fluegel L."/>
            <person name="Davis C.M."/>
            <person name="Simpson J.R."/>
            <person name="Lauterbach L."/>
            <person name="Steele A.D."/>
            <person name="Gui C."/>
            <person name="Meng S."/>
            <person name="Li G."/>
            <person name="Viehrig K."/>
            <person name="Ye F."/>
            <person name="Su P."/>
            <person name="Kiefer A.F."/>
            <person name="Nichols A."/>
            <person name="Cepeda A.J."/>
            <person name="Yan W."/>
            <person name="Fan B."/>
            <person name="Jiang Y."/>
            <person name="Adhikari A."/>
            <person name="Zheng C.-J."/>
            <person name="Schuster L."/>
            <person name="Cowan T.M."/>
            <person name="Smanski M.J."/>
            <person name="Chevrette M.G."/>
            <person name="De Carvalho L.P.S."/>
            <person name="Shen B."/>
        </authorList>
    </citation>
    <scope>NUCLEOTIDE SEQUENCE [LARGE SCALE GENOMIC DNA]</scope>
    <source>
        <strain evidence="2 3">NPDC020327</strain>
    </source>
</reference>
<keyword evidence="1" id="KW-0732">Signal</keyword>
<proteinExistence type="predicted"/>
<evidence type="ECO:0000313" key="2">
    <source>
        <dbReference type="EMBL" id="MFI1963355.1"/>
    </source>
</evidence>
<organism evidence="2 3">
    <name type="scientific">Streptomyces pathocidini</name>
    <dbReference type="NCBI Taxonomy" id="1650571"/>
    <lineage>
        <taxon>Bacteria</taxon>
        <taxon>Bacillati</taxon>
        <taxon>Actinomycetota</taxon>
        <taxon>Actinomycetes</taxon>
        <taxon>Kitasatosporales</taxon>
        <taxon>Streptomycetaceae</taxon>
        <taxon>Streptomyces</taxon>
    </lineage>
</organism>
<evidence type="ECO:0000256" key="1">
    <source>
        <dbReference type="SAM" id="SignalP"/>
    </source>
</evidence>
<dbReference type="RefSeq" id="WP_055472560.1">
    <property type="nucleotide sequence ID" value="NZ_JBIRWE010000001.1"/>
</dbReference>
<name>A0ABW7UL10_9ACTN</name>
<evidence type="ECO:0000313" key="3">
    <source>
        <dbReference type="Proteomes" id="UP001611548"/>
    </source>
</evidence>